<dbReference type="EMBL" id="LAZR01046096">
    <property type="protein sequence ID" value="KKK97331.1"/>
    <property type="molecule type" value="Genomic_DNA"/>
</dbReference>
<evidence type="ECO:0000256" key="1">
    <source>
        <dbReference type="SAM" id="Phobius"/>
    </source>
</evidence>
<dbReference type="AlphaFoldDB" id="A0A0F9CL21"/>
<evidence type="ECO:0000313" key="2">
    <source>
        <dbReference type="EMBL" id="KKK97331.1"/>
    </source>
</evidence>
<reference evidence="2" key="1">
    <citation type="journal article" date="2015" name="Nature">
        <title>Complex archaea that bridge the gap between prokaryotes and eukaryotes.</title>
        <authorList>
            <person name="Spang A."/>
            <person name="Saw J.H."/>
            <person name="Jorgensen S.L."/>
            <person name="Zaremba-Niedzwiedzka K."/>
            <person name="Martijn J."/>
            <person name="Lind A.E."/>
            <person name="van Eijk R."/>
            <person name="Schleper C."/>
            <person name="Guy L."/>
            <person name="Ettema T.J."/>
        </authorList>
    </citation>
    <scope>NUCLEOTIDE SEQUENCE</scope>
</reference>
<protein>
    <submittedName>
        <fullName evidence="2">Uncharacterized protein</fullName>
    </submittedName>
</protein>
<feature type="transmembrane region" description="Helical" evidence="1">
    <location>
        <begin position="6"/>
        <end position="24"/>
    </location>
</feature>
<sequence length="33" mass="3480">MTPLGWILLVVAGVCFSIAGLMGFNPKGWDNDG</sequence>
<name>A0A0F9CL21_9ZZZZ</name>
<organism evidence="2">
    <name type="scientific">marine sediment metagenome</name>
    <dbReference type="NCBI Taxonomy" id="412755"/>
    <lineage>
        <taxon>unclassified sequences</taxon>
        <taxon>metagenomes</taxon>
        <taxon>ecological metagenomes</taxon>
    </lineage>
</organism>
<keyword evidence="1" id="KW-0472">Membrane</keyword>
<comment type="caution">
    <text evidence="2">The sequence shown here is derived from an EMBL/GenBank/DDBJ whole genome shotgun (WGS) entry which is preliminary data.</text>
</comment>
<keyword evidence="1" id="KW-1133">Transmembrane helix</keyword>
<keyword evidence="1" id="KW-0812">Transmembrane</keyword>
<accession>A0A0F9CL21</accession>
<proteinExistence type="predicted"/>
<gene>
    <name evidence="2" type="ORF">LCGC14_2653800</name>
</gene>